<keyword evidence="1" id="KW-0472">Membrane</keyword>
<feature type="transmembrane region" description="Helical" evidence="1">
    <location>
        <begin position="12"/>
        <end position="33"/>
    </location>
</feature>
<protein>
    <recommendedName>
        <fullName evidence="4">Mercuric ion transport protein</fullName>
    </recommendedName>
</protein>
<dbReference type="Proteomes" id="UP000199239">
    <property type="component" value="Unassembled WGS sequence"/>
</dbReference>
<proteinExistence type="predicted"/>
<keyword evidence="1" id="KW-1133">Transmembrane helix</keyword>
<name>A0A1I6QX06_9RHOB</name>
<keyword evidence="1" id="KW-0812">Transmembrane</keyword>
<organism evidence="2 3">
    <name type="scientific">Sulfitobacter marinus</name>
    <dbReference type="NCBI Taxonomy" id="394264"/>
    <lineage>
        <taxon>Bacteria</taxon>
        <taxon>Pseudomonadati</taxon>
        <taxon>Pseudomonadota</taxon>
        <taxon>Alphaproteobacteria</taxon>
        <taxon>Rhodobacterales</taxon>
        <taxon>Roseobacteraceae</taxon>
        <taxon>Sulfitobacter</taxon>
    </lineage>
</organism>
<feature type="transmembrane region" description="Helical" evidence="1">
    <location>
        <begin position="53"/>
        <end position="71"/>
    </location>
</feature>
<dbReference type="RefSeq" id="WP_093915189.1">
    <property type="nucleotide sequence ID" value="NZ_FPAJ01000001.1"/>
</dbReference>
<evidence type="ECO:0000313" key="2">
    <source>
        <dbReference type="EMBL" id="SFS56942.1"/>
    </source>
</evidence>
<keyword evidence="3" id="KW-1185">Reference proteome</keyword>
<evidence type="ECO:0008006" key="4">
    <source>
        <dbReference type="Google" id="ProtNLM"/>
    </source>
</evidence>
<accession>A0A1I6QX06</accession>
<sequence length="77" mass="8243">MIPSLHKLTIGILYVAVALLVAVPPVYIMGLPASCTTPPCAFSSSMLFKGDVILLWLLPFSVAAVLLALAFRLKTTR</sequence>
<reference evidence="3" key="1">
    <citation type="submission" date="2016-10" db="EMBL/GenBank/DDBJ databases">
        <authorList>
            <person name="Varghese N."/>
            <person name="Submissions S."/>
        </authorList>
    </citation>
    <scope>NUCLEOTIDE SEQUENCE [LARGE SCALE GENOMIC DNA]</scope>
    <source>
        <strain evidence="3">DSM 23422</strain>
    </source>
</reference>
<dbReference type="EMBL" id="FPAJ01000001">
    <property type="protein sequence ID" value="SFS56942.1"/>
    <property type="molecule type" value="Genomic_DNA"/>
</dbReference>
<evidence type="ECO:0000313" key="3">
    <source>
        <dbReference type="Proteomes" id="UP000199239"/>
    </source>
</evidence>
<dbReference type="AlphaFoldDB" id="A0A1I6QX06"/>
<evidence type="ECO:0000256" key="1">
    <source>
        <dbReference type="SAM" id="Phobius"/>
    </source>
</evidence>
<gene>
    <name evidence="2" type="ORF">SAMN04488040_1019</name>
</gene>